<dbReference type="EMBL" id="CAQM01000132">
    <property type="protein sequence ID" value="CCQ60342.1"/>
    <property type="molecule type" value="Genomic_DNA"/>
</dbReference>
<dbReference type="PANTHER" id="PTHR35936">
    <property type="entry name" value="MEMBRANE-BOUND LYTIC MUREIN TRANSGLYCOSYLASE F"/>
    <property type="match status" value="1"/>
</dbReference>
<keyword evidence="4" id="KW-0732">Signal</keyword>
<feature type="transmembrane region" description="Helical" evidence="7">
    <location>
        <begin position="177"/>
        <end position="196"/>
    </location>
</feature>
<dbReference type="InterPro" id="IPR001638">
    <property type="entry name" value="Solute-binding_3/MltF_N"/>
</dbReference>
<dbReference type="SUPFAM" id="SSF118215">
    <property type="entry name" value="Proton glutamate symport protein"/>
    <property type="match status" value="1"/>
</dbReference>
<dbReference type="Proteomes" id="UP000018198">
    <property type="component" value="Unassembled WGS sequence"/>
</dbReference>
<feature type="transmembrane region" description="Helical" evidence="7">
    <location>
        <begin position="217"/>
        <end position="236"/>
    </location>
</feature>
<feature type="transmembrane region" description="Helical" evidence="7">
    <location>
        <begin position="382"/>
        <end position="401"/>
    </location>
</feature>
<keyword evidence="2" id="KW-0813">Transport</keyword>
<evidence type="ECO:0000313" key="10">
    <source>
        <dbReference type="Proteomes" id="UP000018198"/>
    </source>
</evidence>
<accession>T2J775</accession>
<evidence type="ECO:0000259" key="8">
    <source>
        <dbReference type="SMART" id="SM00062"/>
    </source>
</evidence>
<dbReference type="GO" id="GO:0015293">
    <property type="term" value="F:symporter activity"/>
    <property type="evidence" value="ECO:0007669"/>
    <property type="project" value="InterPro"/>
</dbReference>
<evidence type="ECO:0000256" key="3">
    <source>
        <dbReference type="ARBA" id="ARBA00022692"/>
    </source>
</evidence>
<dbReference type="PRINTS" id="PR00173">
    <property type="entry name" value="EDTRNSPORT"/>
</dbReference>
<evidence type="ECO:0000313" key="9">
    <source>
        <dbReference type="EMBL" id="CCQ60342.1"/>
    </source>
</evidence>
<dbReference type="SUPFAM" id="SSF53850">
    <property type="entry name" value="Periplasmic binding protein-like II"/>
    <property type="match status" value="1"/>
</dbReference>
<comment type="subcellular location">
    <subcellularLocation>
        <location evidence="1">Membrane</location>
        <topology evidence="1">Multi-pass membrane protein</topology>
    </subcellularLocation>
</comment>
<feature type="transmembrane region" description="Helical" evidence="7">
    <location>
        <begin position="103"/>
        <end position="126"/>
    </location>
</feature>
<feature type="transmembrane region" description="Helical" evidence="7">
    <location>
        <begin position="301"/>
        <end position="324"/>
    </location>
</feature>
<reference evidence="9 10" key="1">
    <citation type="submission" date="2013-01" db="EMBL/GenBank/DDBJ databases">
        <authorList>
            <person name="Bench S."/>
        </authorList>
    </citation>
    <scope>NUCLEOTIDE SEQUENCE [LARGE SCALE GENOMIC DNA]</scope>
    <source>
        <strain evidence="9 10">WH 0401</strain>
    </source>
</reference>
<evidence type="ECO:0000256" key="7">
    <source>
        <dbReference type="SAM" id="Phobius"/>
    </source>
</evidence>
<dbReference type="InterPro" id="IPR001991">
    <property type="entry name" value="Na-dicarboxylate_symporter"/>
</dbReference>
<dbReference type="Gene3D" id="1.10.3860.10">
    <property type="entry name" value="Sodium:dicarboxylate symporter"/>
    <property type="match status" value="1"/>
</dbReference>
<dbReference type="PANTHER" id="PTHR35936:SF19">
    <property type="entry name" value="AMINO-ACID-BINDING PROTEIN YXEM-RELATED"/>
    <property type="match status" value="1"/>
</dbReference>
<proteinExistence type="predicted"/>
<dbReference type="Pfam" id="PF00375">
    <property type="entry name" value="SDF"/>
    <property type="match status" value="1"/>
</dbReference>
<evidence type="ECO:0000256" key="2">
    <source>
        <dbReference type="ARBA" id="ARBA00022448"/>
    </source>
</evidence>
<feature type="transmembrane region" description="Helical" evidence="7">
    <location>
        <begin position="146"/>
        <end position="165"/>
    </location>
</feature>
<feature type="transmembrane region" description="Helical" evidence="7">
    <location>
        <begin position="20"/>
        <end position="37"/>
    </location>
</feature>
<evidence type="ECO:0000256" key="5">
    <source>
        <dbReference type="ARBA" id="ARBA00022989"/>
    </source>
</evidence>
<name>T2J775_CROWT</name>
<keyword evidence="3 7" id="KW-0812">Transmembrane</keyword>
<feature type="domain" description="Solute-binding protein family 3/N-terminal" evidence="8">
    <location>
        <begin position="455"/>
        <end position="685"/>
    </location>
</feature>
<dbReference type="Gene3D" id="3.40.190.10">
    <property type="entry name" value="Periplasmic binding protein-like II"/>
    <property type="match status" value="2"/>
</dbReference>
<feature type="transmembrane region" description="Helical" evidence="7">
    <location>
        <begin position="49"/>
        <end position="69"/>
    </location>
</feature>
<evidence type="ECO:0000256" key="6">
    <source>
        <dbReference type="ARBA" id="ARBA00023136"/>
    </source>
</evidence>
<protein>
    <recommendedName>
        <fullName evidence="8">Solute-binding protein family 3/N-terminal domain-containing protein</fullName>
    </recommendedName>
</protein>
<reference evidence="9 10" key="2">
    <citation type="submission" date="2013-09" db="EMBL/GenBank/DDBJ databases">
        <title>Whole genome comparison of six Crocosphaera watsonii strains with differing phenotypes.</title>
        <authorList>
            <person name="Bench S.R."/>
            <person name="Heller P."/>
            <person name="Frank I."/>
            <person name="Arciniega M."/>
            <person name="Shilova I.N."/>
            <person name="Zehr J.P."/>
        </authorList>
    </citation>
    <scope>NUCLEOTIDE SEQUENCE [LARGE SCALE GENOMIC DNA]</scope>
    <source>
        <strain evidence="9 10">WH 0401</strain>
    </source>
</reference>
<dbReference type="GO" id="GO:0016020">
    <property type="term" value="C:membrane"/>
    <property type="evidence" value="ECO:0007669"/>
    <property type="project" value="UniProtKB-SubCell"/>
</dbReference>
<sequence length="705" mass="78305">MTSVLGVVGLGYIRLFQMPVIPYIFVSLISGLGKLNFTVAKGIFIKGGITLLSLWIIIIFVLLLIPFGFPRWESASFFSTSLVEPEKSINFLDLFLPSNPFNAMANTIIPSIVTFSVAVGLAFIFIPEKSIVIEVFSKFSDSLMLITRWVAKLAPIGVFAIAANAAGTLRFDDLERLQVYIILQACIALILSFWILPKLITVLTPIKYQDIIDSVKNPLATAFATANLLVVIPILVDNSKKLIENIKINETDTDEKESPLDVIIPASFNFPSMGKLLSLGFIPFAAWYVGSPLSPTQYPSFLVAGIAGFFAGGTLATTFLLNLFKIPADMLTLYITVEIFTARFGTLVAAMHTVVLGILATCAIQGLIVVRRKKIIRFTITSILLLALTVGSIHFIYTYFFPSNYTKNQILSNLELLRGRNPQPAKVSKTPPIIENSAAQKTSESRYEQIKSNNLLRACYLKDDYPFSYFNSQGDLVGLDVEMAHILARELGLKLEFIPLEEGVHERAEIAAYLNGNYCDILIPALALTPQATEVVKFTHSFSNRTLAFVVKDYQKDQFSNWQELQKKTNLRLEIPGNVPYYIAKLKGLLPNAEVVVTKRNIRDLLVANSHEFDAIVLPAENAAAWTILYPSNAVAVPQPIVSIPVGYMLPKNANSLADIIDVWLDLKQEDGTITSLYDYWVQGNIESVKEPRWSIIRNVLGWVK</sequence>
<evidence type="ECO:0000256" key="4">
    <source>
        <dbReference type="ARBA" id="ARBA00022729"/>
    </source>
</evidence>
<gene>
    <name evidence="9" type="ORF">CWATWH0401_4509</name>
</gene>
<keyword evidence="5 7" id="KW-1133">Transmembrane helix</keyword>
<feature type="transmembrane region" description="Helical" evidence="7">
    <location>
        <begin position="268"/>
        <end position="289"/>
    </location>
</feature>
<evidence type="ECO:0000256" key="1">
    <source>
        <dbReference type="ARBA" id="ARBA00004141"/>
    </source>
</evidence>
<dbReference type="InterPro" id="IPR036458">
    <property type="entry name" value="Na:dicarbo_symporter_sf"/>
</dbReference>
<keyword evidence="6 7" id="KW-0472">Membrane</keyword>
<dbReference type="AlphaFoldDB" id="T2J775"/>
<dbReference type="SMART" id="SM00062">
    <property type="entry name" value="PBPb"/>
    <property type="match status" value="1"/>
</dbReference>
<dbReference type="Pfam" id="PF00497">
    <property type="entry name" value="SBP_bac_3"/>
    <property type="match status" value="1"/>
</dbReference>
<organism evidence="9 10">
    <name type="scientific">Crocosphaera watsonii WH 0401</name>
    <dbReference type="NCBI Taxonomy" id="555881"/>
    <lineage>
        <taxon>Bacteria</taxon>
        <taxon>Bacillati</taxon>
        <taxon>Cyanobacteriota</taxon>
        <taxon>Cyanophyceae</taxon>
        <taxon>Oscillatoriophycideae</taxon>
        <taxon>Chroococcales</taxon>
        <taxon>Aphanothecaceae</taxon>
        <taxon>Crocosphaera</taxon>
    </lineage>
</organism>
<feature type="transmembrane region" description="Helical" evidence="7">
    <location>
        <begin position="344"/>
        <end position="370"/>
    </location>
</feature>
<comment type="caution">
    <text evidence="9">The sequence shown here is derived from an EMBL/GenBank/DDBJ whole genome shotgun (WGS) entry which is preliminary data.</text>
</comment>